<dbReference type="RefSeq" id="WP_246022119.1">
    <property type="nucleotide sequence ID" value="NZ_SOEO01000001.1"/>
</dbReference>
<accession>A0A4R8I8M4</accession>
<feature type="chain" id="PRO_5020424889" description="DKNYY family protein" evidence="1">
    <location>
        <begin position="19"/>
        <end position="226"/>
    </location>
</feature>
<protein>
    <recommendedName>
        <fullName evidence="4">DKNYY family protein</fullName>
    </recommendedName>
</protein>
<evidence type="ECO:0000313" key="3">
    <source>
        <dbReference type="Proteomes" id="UP000295313"/>
    </source>
</evidence>
<proteinExistence type="predicted"/>
<keyword evidence="3" id="KW-1185">Reference proteome</keyword>
<dbReference type="Proteomes" id="UP000295313">
    <property type="component" value="Unassembled WGS sequence"/>
</dbReference>
<sequence>MRKIVVTIFLFSQTFILAQVGNENVSFSTGNFFTRANRPSTKEHIIDGIPYPNGKQFDKVAIDGYGKNVQNLRYNAYDDEMEFQEKEQTYYTNKEEGIKILFPSLKKTYVSSNYVVEGKSKFGYLVLLIENSKYSLYKREKIELLKGEKSPSAFGKDANDYYAKEKDLYLIKKDSIFIKFPKNSKDFIEQFDLNKSEFESFAKSSKVNFSKEESLIKLVDYLNQVK</sequence>
<keyword evidence="1" id="KW-0732">Signal</keyword>
<feature type="signal peptide" evidence="1">
    <location>
        <begin position="1"/>
        <end position="18"/>
    </location>
</feature>
<evidence type="ECO:0000313" key="2">
    <source>
        <dbReference type="EMBL" id="TDX86024.1"/>
    </source>
</evidence>
<reference evidence="2 3" key="1">
    <citation type="submission" date="2019-03" db="EMBL/GenBank/DDBJ databases">
        <title>Genomic Encyclopedia of Type Strains, Phase III (KMG-III): the genomes of soil and plant-associated and newly described type strains.</title>
        <authorList>
            <person name="Whitman W."/>
        </authorList>
    </citation>
    <scope>NUCLEOTIDE SEQUENCE [LARGE SCALE GENOMIC DNA]</scope>
    <source>
        <strain evidence="2 3">CGMCC 1.12802</strain>
    </source>
</reference>
<name>A0A4R8I8M4_9FLAO</name>
<organism evidence="2 3">
    <name type="scientific">Epilithonimonas xixisoli</name>
    <dbReference type="NCBI Taxonomy" id="1476462"/>
    <lineage>
        <taxon>Bacteria</taxon>
        <taxon>Pseudomonadati</taxon>
        <taxon>Bacteroidota</taxon>
        <taxon>Flavobacteriia</taxon>
        <taxon>Flavobacteriales</taxon>
        <taxon>Weeksellaceae</taxon>
        <taxon>Chryseobacterium group</taxon>
        <taxon>Epilithonimonas</taxon>
    </lineage>
</organism>
<dbReference type="AlphaFoldDB" id="A0A4R8I8M4"/>
<comment type="caution">
    <text evidence="2">The sequence shown here is derived from an EMBL/GenBank/DDBJ whole genome shotgun (WGS) entry which is preliminary data.</text>
</comment>
<dbReference type="EMBL" id="SOEO01000001">
    <property type="protein sequence ID" value="TDX86024.1"/>
    <property type="molecule type" value="Genomic_DNA"/>
</dbReference>
<gene>
    <name evidence="2" type="ORF">B0I22_0122</name>
</gene>
<evidence type="ECO:0000256" key="1">
    <source>
        <dbReference type="SAM" id="SignalP"/>
    </source>
</evidence>
<evidence type="ECO:0008006" key="4">
    <source>
        <dbReference type="Google" id="ProtNLM"/>
    </source>
</evidence>